<comment type="caution">
    <text evidence="3">The sequence shown here is derived from an EMBL/GenBank/DDBJ whole genome shotgun (WGS) entry which is preliminary data.</text>
</comment>
<proteinExistence type="predicted"/>
<sequence>MLLTLRSCLLRLVVVVGATTGAILVAIAITTTRKGGVLVQEPASYWRTDDKHRLVGTGWLQNEERSLQDGHADNQPTAPFHGENRAWGSHEDREERSNGRHSDDDDDSDDHNNDGNEDNNDDDDDDEDNSRDNNDSEDDSESRSQSGKDQEAAAVQSSVVTTLDGVNIGNSITIINIGGSLANASEPGDGDDDEPNGQPSNGFALNDTDRSAITSAAVRAFCNSINCNLSNVTDTTANPLPPNYMMPPFGGGNAVRGNEAQYAFPGISSDSSVATMGRANWLLLFSTLVHLRGAVEDFPGLAMVASHTKTKRTKNMKQ</sequence>
<gene>
    <name evidence="3" type="ORF">F443_05415</name>
</gene>
<reference evidence="3 4" key="1">
    <citation type="submission" date="2013-11" db="EMBL/GenBank/DDBJ databases">
        <title>The Genome Sequence of Phytophthora parasitica P1569.</title>
        <authorList>
            <consortium name="The Broad Institute Genomics Platform"/>
            <person name="Russ C."/>
            <person name="Tyler B."/>
            <person name="Panabieres F."/>
            <person name="Shan W."/>
            <person name="Tripathy S."/>
            <person name="Grunwald N."/>
            <person name="Machado M."/>
            <person name="Johnson C.S."/>
            <person name="Arredondo F."/>
            <person name="Hong C."/>
            <person name="Coffey M."/>
            <person name="Young S.K."/>
            <person name="Zeng Q."/>
            <person name="Gargeya S."/>
            <person name="Fitzgerald M."/>
            <person name="Abouelleil A."/>
            <person name="Alvarado L."/>
            <person name="Chapman S.B."/>
            <person name="Gainer-Dewar J."/>
            <person name="Goldberg J."/>
            <person name="Griggs A."/>
            <person name="Gujja S."/>
            <person name="Hansen M."/>
            <person name="Howarth C."/>
            <person name="Imamovic A."/>
            <person name="Ireland A."/>
            <person name="Larimer J."/>
            <person name="McCowan C."/>
            <person name="Murphy C."/>
            <person name="Pearson M."/>
            <person name="Poon T.W."/>
            <person name="Priest M."/>
            <person name="Roberts A."/>
            <person name="Saif S."/>
            <person name="Shea T."/>
            <person name="Sykes S."/>
            <person name="Wortman J."/>
            <person name="Nusbaum C."/>
            <person name="Birren B."/>
        </authorList>
    </citation>
    <scope>NUCLEOTIDE SEQUENCE [LARGE SCALE GENOMIC DNA]</scope>
    <source>
        <strain evidence="3 4">P1569</strain>
    </source>
</reference>
<feature type="region of interest" description="Disordered" evidence="1">
    <location>
        <begin position="69"/>
        <end position="156"/>
    </location>
</feature>
<keyword evidence="2" id="KW-1133">Transmembrane helix</keyword>
<keyword evidence="2" id="KW-0472">Membrane</keyword>
<accession>V9FI98</accession>
<protein>
    <submittedName>
        <fullName evidence="3">Uncharacterized protein</fullName>
    </submittedName>
</protein>
<evidence type="ECO:0000313" key="3">
    <source>
        <dbReference type="EMBL" id="ETI51215.1"/>
    </source>
</evidence>
<feature type="compositionally biased region" description="Basic and acidic residues" evidence="1">
    <location>
        <begin position="82"/>
        <end position="103"/>
    </location>
</feature>
<dbReference type="AlphaFoldDB" id="V9FI98"/>
<evidence type="ECO:0000313" key="4">
    <source>
        <dbReference type="Proteomes" id="UP000018721"/>
    </source>
</evidence>
<name>V9FI98_PHYNI</name>
<evidence type="ECO:0000256" key="2">
    <source>
        <dbReference type="SAM" id="Phobius"/>
    </source>
</evidence>
<feature type="region of interest" description="Disordered" evidence="1">
    <location>
        <begin position="183"/>
        <end position="207"/>
    </location>
</feature>
<keyword evidence="4" id="KW-1185">Reference proteome</keyword>
<dbReference type="HOGENOM" id="CLU_875708_0_0_1"/>
<dbReference type="Proteomes" id="UP000018721">
    <property type="component" value="Unassembled WGS sequence"/>
</dbReference>
<evidence type="ECO:0000256" key="1">
    <source>
        <dbReference type="SAM" id="MobiDB-lite"/>
    </source>
</evidence>
<keyword evidence="2" id="KW-0812">Transmembrane</keyword>
<dbReference type="EMBL" id="ANIZ01000941">
    <property type="protein sequence ID" value="ETI51215.1"/>
    <property type="molecule type" value="Genomic_DNA"/>
</dbReference>
<feature type="compositionally biased region" description="Acidic residues" evidence="1">
    <location>
        <begin position="104"/>
        <end position="140"/>
    </location>
</feature>
<feature type="transmembrane region" description="Helical" evidence="2">
    <location>
        <begin position="12"/>
        <end position="30"/>
    </location>
</feature>
<organism evidence="3 4">
    <name type="scientific">Phytophthora nicotianae P1569</name>
    <dbReference type="NCBI Taxonomy" id="1317065"/>
    <lineage>
        <taxon>Eukaryota</taxon>
        <taxon>Sar</taxon>
        <taxon>Stramenopiles</taxon>
        <taxon>Oomycota</taxon>
        <taxon>Peronosporomycetes</taxon>
        <taxon>Peronosporales</taxon>
        <taxon>Peronosporaceae</taxon>
        <taxon>Phytophthora</taxon>
    </lineage>
</organism>
<dbReference type="OrthoDB" id="129111at2759"/>